<evidence type="ECO:0000256" key="5">
    <source>
        <dbReference type="ARBA" id="ARBA00031449"/>
    </source>
</evidence>
<evidence type="ECO:0000256" key="3">
    <source>
        <dbReference type="ARBA" id="ARBA00012982"/>
    </source>
</evidence>
<evidence type="ECO:0000256" key="1">
    <source>
        <dbReference type="ARBA" id="ARBA00005061"/>
    </source>
</evidence>
<comment type="catalytic activity">
    <reaction evidence="6">
        <text>7,8-dihydroneopterin 3'-triphosphate + H2O = 6-carboxy-5,6,7,8-tetrahydropterin + triphosphate + acetaldehyde + 2 H(+)</text>
        <dbReference type="Rhea" id="RHEA:27966"/>
        <dbReference type="ChEBI" id="CHEBI:15343"/>
        <dbReference type="ChEBI" id="CHEBI:15377"/>
        <dbReference type="ChEBI" id="CHEBI:15378"/>
        <dbReference type="ChEBI" id="CHEBI:18036"/>
        <dbReference type="ChEBI" id="CHEBI:58462"/>
        <dbReference type="ChEBI" id="CHEBI:61032"/>
        <dbReference type="EC" id="4.1.2.50"/>
    </reaction>
</comment>
<proteinExistence type="inferred from homology"/>
<comment type="pathway">
    <text evidence="1">Purine metabolism; 7-cyano-7-deazaguanine biosynthesis.</text>
</comment>
<dbReference type="RefSeq" id="WP_091327855.1">
    <property type="nucleotide sequence ID" value="NZ_FOSW01000013.1"/>
</dbReference>
<dbReference type="Gene3D" id="3.30.479.10">
    <property type="entry name" value="6-pyruvoyl tetrahydropterin synthase/QueD"/>
    <property type="match status" value="1"/>
</dbReference>
<dbReference type="OrthoDB" id="9804698at2"/>
<reference evidence="7 8" key="1">
    <citation type="submission" date="2016-10" db="EMBL/GenBank/DDBJ databases">
        <authorList>
            <person name="de Groot N.N."/>
        </authorList>
    </citation>
    <scope>NUCLEOTIDE SEQUENCE [LARGE SCALE GENOMIC DNA]</scope>
    <source>
        <strain evidence="7 8">DSM 45317</strain>
    </source>
</reference>
<dbReference type="GO" id="GO:0070497">
    <property type="term" value="F:6-carboxytetrahydropterin synthase activity"/>
    <property type="evidence" value="ECO:0007669"/>
    <property type="project" value="UniProtKB-EC"/>
</dbReference>
<evidence type="ECO:0000256" key="6">
    <source>
        <dbReference type="ARBA" id="ARBA00048807"/>
    </source>
</evidence>
<protein>
    <recommendedName>
        <fullName evidence="4">6-carboxy-5,6,7,8-tetrahydropterin synthase</fullName>
        <ecNumber evidence="3">4.1.2.50</ecNumber>
    </recommendedName>
    <alternativeName>
        <fullName evidence="5">Queuosine biosynthesis protein QueD</fullName>
    </alternativeName>
</protein>
<evidence type="ECO:0000313" key="8">
    <source>
        <dbReference type="Proteomes" id="UP000199152"/>
    </source>
</evidence>
<sequence>MYETGTARQVRAFHVMPGLPPPEGERHAHDYRLDVVVRRDDLDERGMVVDLDLLDGALGEAAARVDGADLDRVLPDVAAVTVEVFARWVHGQLATALGRLPGVTLAVRVWESPTAFGGYTAVLDGASSS</sequence>
<evidence type="ECO:0000313" key="7">
    <source>
        <dbReference type="EMBL" id="SFL55615.1"/>
    </source>
</evidence>
<gene>
    <name evidence="7" type="ORF">SAMN04488085_11355</name>
</gene>
<evidence type="ECO:0000256" key="4">
    <source>
        <dbReference type="ARBA" id="ARBA00018141"/>
    </source>
</evidence>
<dbReference type="STRING" id="504800.SAMN04488085_11355"/>
<evidence type="ECO:0000256" key="2">
    <source>
        <dbReference type="ARBA" id="ARBA00008900"/>
    </source>
</evidence>
<organism evidence="7 8">
    <name type="scientific">Geodermatophilus ruber</name>
    <dbReference type="NCBI Taxonomy" id="504800"/>
    <lineage>
        <taxon>Bacteria</taxon>
        <taxon>Bacillati</taxon>
        <taxon>Actinomycetota</taxon>
        <taxon>Actinomycetes</taxon>
        <taxon>Geodermatophilales</taxon>
        <taxon>Geodermatophilaceae</taxon>
        <taxon>Geodermatophilus</taxon>
    </lineage>
</organism>
<dbReference type="InterPro" id="IPR038418">
    <property type="entry name" value="6-PTP_synth/QueD_sf"/>
</dbReference>
<dbReference type="InterPro" id="IPR007115">
    <property type="entry name" value="6-PTP_synth/QueD"/>
</dbReference>
<accession>A0A1I4IMW6</accession>
<keyword evidence="8" id="KW-1185">Reference proteome</keyword>
<dbReference type="InParanoid" id="A0A1I4IMW6"/>
<dbReference type="SUPFAM" id="SSF55620">
    <property type="entry name" value="Tetrahydrobiopterin biosynthesis enzymes-like"/>
    <property type="match status" value="1"/>
</dbReference>
<comment type="similarity">
    <text evidence="2">Belongs to the PTPS family. QueD subfamily.</text>
</comment>
<dbReference type="Pfam" id="PF01242">
    <property type="entry name" value="PTPS"/>
    <property type="match status" value="1"/>
</dbReference>
<dbReference type="EC" id="4.1.2.50" evidence="3"/>
<dbReference type="EMBL" id="FOSW01000013">
    <property type="protein sequence ID" value="SFL55615.1"/>
    <property type="molecule type" value="Genomic_DNA"/>
</dbReference>
<name>A0A1I4IMW6_9ACTN</name>
<dbReference type="UniPathway" id="UPA00391"/>
<dbReference type="Proteomes" id="UP000199152">
    <property type="component" value="Unassembled WGS sequence"/>
</dbReference>
<dbReference type="AlphaFoldDB" id="A0A1I4IMW6"/>